<keyword evidence="1" id="KW-0677">Repeat</keyword>
<dbReference type="InterPro" id="IPR016032">
    <property type="entry name" value="Sig_transdc_resp-reg_C-effctor"/>
</dbReference>
<evidence type="ECO:0000256" key="1">
    <source>
        <dbReference type="ARBA" id="ARBA00022737"/>
    </source>
</evidence>
<dbReference type="SUPFAM" id="SSF46894">
    <property type="entry name" value="C-terminal effector domain of the bipartite response regulators"/>
    <property type="match status" value="1"/>
</dbReference>
<dbReference type="EMBL" id="JALIDZ010000004">
    <property type="protein sequence ID" value="MCT8972318.1"/>
    <property type="molecule type" value="Genomic_DNA"/>
</dbReference>
<feature type="compositionally biased region" description="Basic and acidic residues" evidence="4">
    <location>
        <begin position="240"/>
        <end position="255"/>
    </location>
</feature>
<dbReference type="Pfam" id="PF07719">
    <property type="entry name" value="TPR_2"/>
    <property type="match status" value="1"/>
</dbReference>
<dbReference type="Proteomes" id="UP001320898">
    <property type="component" value="Unassembled WGS sequence"/>
</dbReference>
<evidence type="ECO:0000256" key="3">
    <source>
        <dbReference type="PROSITE-ProRule" id="PRU00339"/>
    </source>
</evidence>
<accession>A0AAW5QX65</accession>
<keyword evidence="7" id="KW-1185">Reference proteome</keyword>
<dbReference type="GO" id="GO:0003677">
    <property type="term" value="F:DNA binding"/>
    <property type="evidence" value="ECO:0007669"/>
    <property type="project" value="InterPro"/>
</dbReference>
<keyword evidence="2 3" id="KW-0802">TPR repeat</keyword>
<dbReference type="InterPro" id="IPR011990">
    <property type="entry name" value="TPR-like_helical_dom_sf"/>
</dbReference>
<evidence type="ECO:0000256" key="4">
    <source>
        <dbReference type="SAM" id="MobiDB-lite"/>
    </source>
</evidence>
<dbReference type="Pfam" id="PF13181">
    <property type="entry name" value="TPR_8"/>
    <property type="match status" value="1"/>
</dbReference>
<feature type="domain" description="Bacterial transcriptional activator" evidence="5">
    <location>
        <begin position="103"/>
        <end position="236"/>
    </location>
</feature>
<dbReference type="Pfam" id="PF03704">
    <property type="entry name" value="BTAD"/>
    <property type="match status" value="1"/>
</dbReference>
<dbReference type="SMART" id="SM00028">
    <property type="entry name" value="TPR"/>
    <property type="match status" value="3"/>
</dbReference>
<dbReference type="RefSeq" id="WP_261615882.1">
    <property type="nucleotide sequence ID" value="NZ_JALIDZ010000004.1"/>
</dbReference>
<evidence type="ECO:0000259" key="5">
    <source>
        <dbReference type="SMART" id="SM01043"/>
    </source>
</evidence>
<dbReference type="SMART" id="SM01043">
    <property type="entry name" value="BTAD"/>
    <property type="match status" value="1"/>
</dbReference>
<dbReference type="GO" id="GO:0006355">
    <property type="term" value="P:regulation of DNA-templated transcription"/>
    <property type="evidence" value="ECO:0007669"/>
    <property type="project" value="InterPro"/>
</dbReference>
<dbReference type="InterPro" id="IPR013105">
    <property type="entry name" value="TPR_2"/>
</dbReference>
<dbReference type="InterPro" id="IPR019734">
    <property type="entry name" value="TPR_rpt"/>
</dbReference>
<dbReference type="AlphaFoldDB" id="A0AAW5QX65"/>
<dbReference type="Gene3D" id="1.10.10.10">
    <property type="entry name" value="Winged helix-like DNA-binding domain superfamily/Winged helix DNA-binding domain"/>
    <property type="match status" value="1"/>
</dbReference>
<dbReference type="PANTHER" id="PTHR35807">
    <property type="entry name" value="TRANSCRIPTIONAL REGULATOR REDD-RELATED"/>
    <property type="match status" value="1"/>
</dbReference>
<protein>
    <submittedName>
        <fullName evidence="6">Tetratricopeptide repeat protein</fullName>
    </submittedName>
</protein>
<feature type="repeat" description="TPR" evidence="3">
    <location>
        <begin position="523"/>
        <end position="556"/>
    </location>
</feature>
<dbReference type="Gene3D" id="1.25.40.10">
    <property type="entry name" value="Tetratricopeptide repeat domain"/>
    <property type="match status" value="2"/>
</dbReference>
<dbReference type="Gene3D" id="3.40.50.10070">
    <property type="entry name" value="TolB, N-terminal domain"/>
    <property type="match status" value="1"/>
</dbReference>
<dbReference type="InterPro" id="IPR005158">
    <property type="entry name" value="BTAD"/>
</dbReference>
<dbReference type="PROSITE" id="PS50005">
    <property type="entry name" value="TPR"/>
    <property type="match status" value="1"/>
</dbReference>
<proteinExistence type="predicted"/>
<evidence type="ECO:0000313" key="6">
    <source>
        <dbReference type="EMBL" id="MCT8972318.1"/>
    </source>
</evidence>
<dbReference type="SUPFAM" id="SSF48452">
    <property type="entry name" value="TPR-like"/>
    <property type="match status" value="3"/>
</dbReference>
<evidence type="ECO:0000256" key="2">
    <source>
        <dbReference type="ARBA" id="ARBA00022803"/>
    </source>
</evidence>
<gene>
    <name evidence="6" type="ORF">MUB46_10660</name>
</gene>
<sequence>MTGREDTQLHIRTLGGLDVTVAGAPVRVPTRKVQLLLVAVAMAAAMTASRERLIGLLWSDRSDAQARGSLRHALAALRKALPDPSTLVAPSGSVGLDPAKTECDAARFLALASCDPASAADLYRGPFLADCDFPDSAFEDWALAERRSLHARAQALVDAFDPVGATGTGREAVAGLAGRLLETDPACEEAHRALIRRDIAEGRRNAALRQYEACRQATLDALGAEPEEMTRALIQAPDRNNGHPETDRSEVRPPEDGSETSTHPSIVVLPFKNLSSDPEQGFFADGVVEEITSVLSRVRDFFVIARQTAETLRDSTMDTREIGRALGVRYILEGAVRRSGDRARITVRLIDAGTGTQIWSDRFDGDAKDVFDFQDEVAASVAGALHPSLRQAEIERALRKRPENLQAYDLILRAYPHFWAHTKADNAEAAVLFETALEIEPRNGLATAMLAWCRVQDVAYMWSEDPESDRSKGIELARRAAAMADDDPATMVAAAAALTISSADFALAQTLLERSLRIDPNNAWGWMRLGWLYHYDHRTEEAIAAFDRALRLSPYDPFAFNILVGSGVARQIRGDYKEAVAFVEAGLRSRPTMLWGYRGLASTAATAGDMDKARAAMRKLLEAYPDLTISSLKKAVPMTLQKHGVYWEGLRKAGLPEE</sequence>
<organism evidence="6 7">
    <name type="scientific">Microbaculum marinisediminis</name>
    <dbReference type="NCBI Taxonomy" id="2931392"/>
    <lineage>
        <taxon>Bacteria</taxon>
        <taxon>Pseudomonadati</taxon>
        <taxon>Pseudomonadota</taxon>
        <taxon>Alphaproteobacteria</taxon>
        <taxon>Hyphomicrobiales</taxon>
        <taxon>Tepidamorphaceae</taxon>
        <taxon>Microbaculum</taxon>
    </lineage>
</organism>
<dbReference type="InterPro" id="IPR051677">
    <property type="entry name" value="AfsR-DnrI-RedD_regulator"/>
</dbReference>
<feature type="region of interest" description="Disordered" evidence="4">
    <location>
        <begin position="234"/>
        <end position="264"/>
    </location>
</feature>
<name>A0AAW5QX65_9HYPH</name>
<reference evidence="6 7" key="1">
    <citation type="submission" date="2022-04" db="EMBL/GenBank/DDBJ databases">
        <authorList>
            <person name="Ye Y.-Q."/>
            <person name="Du Z.-J."/>
        </authorList>
    </citation>
    <scope>NUCLEOTIDE SEQUENCE [LARGE SCALE GENOMIC DNA]</scope>
    <source>
        <strain evidence="6 7">A6E488</strain>
    </source>
</reference>
<dbReference type="InterPro" id="IPR036388">
    <property type="entry name" value="WH-like_DNA-bd_sf"/>
</dbReference>
<evidence type="ECO:0000313" key="7">
    <source>
        <dbReference type="Proteomes" id="UP001320898"/>
    </source>
</evidence>
<comment type="caution">
    <text evidence="6">The sequence shown here is derived from an EMBL/GenBank/DDBJ whole genome shotgun (WGS) entry which is preliminary data.</text>
</comment>